<accession>C3Z1K0</accession>
<dbReference type="EMBL" id="GG666573">
    <property type="protein sequence ID" value="EEN53618.1"/>
    <property type="molecule type" value="Genomic_DNA"/>
</dbReference>
<reference evidence="2" key="1">
    <citation type="journal article" date="2008" name="Nature">
        <title>The amphioxus genome and the evolution of the chordate karyotype.</title>
        <authorList>
            <consortium name="US DOE Joint Genome Institute (JGI-PGF)"/>
            <person name="Putnam N.H."/>
            <person name="Butts T."/>
            <person name="Ferrier D.E.K."/>
            <person name="Furlong R.F."/>
            <person name="Hellsten U."/>
            <person name="Kawashima T."/>
            <person name="Robinson-Rechavi M."/>
            <person name="Shoguchi E."/>
            <person name="Terry A."/>
            <person name="Yu J.-K."/>
            <person name="Benito-Gutierrez E.L."/>
            <person name="Dubchak I."/>
            <person name="Garcia-Fernandez J."/>
            <person name="Gibson-Brown J.J."/>
            <person name="Grigoriev I.V."/>
            <person name="Horton A.C."/>
            <person name="de Jong P.J."/>
            <person name="Jurka J."/>
            <person name="Kapitonov V.V."/>
            <person name="Kohara Y."/>
            <person name="Kuroki Y."/>
            <person name="Lindquist E."/>
            <person name="Lucas S."/>
            <person name="Osoegawa K."/>
            <person name="Pennacchio L.A."/>
            <person name="Salamov A.A."/>
            <person name="Satou Y."/>
            <person name="Sauka-Spengler T."/>
            <person name="Schmutz J."/>
            <person name="Shin-I T."/>
            <person name="Toyoda A."/>
            <person name="Bronner-Fraser M."/>
            <person name="Fujiyama A."/>
            <person name="Holland L.Z."/>
            <person name="Holland P.W.H."/>
            <person name="Satoh N."/>
            <person name="Rokhsar D.S."/>
        </authorList>
    </citation>
    <scope>NUCLEOTIDE SEQUENCE [LARGE SCALE GENOMIC DNA]</scope>
    <source>
        <strain evidence="2">S238N-H82</strain>
        <tissue evidence="2">Testes</tissue>
    </source>
</reference>
<gene>
    <name evidence="2" type="ORF">BRAFLDRAFT_82291</name>
</gene>
<feature type="signal peptide" evidence="1">
    <location>
        <begin position="1"/>
        <end position="26"/>
    </location>
</feature>
<dbReference type="AlphaFoldDB" id="C3Z1K0"/>
<sequence>MAGAGRLQLPVLALGLLLMAVQGTDGLRCYSCSATTGHPCQHDPAGLGPSSVRQCDASSDSCVSPNLGGASAPQCRYDAGDVVSLTVKRLAGERCRDLNLFCC</sequence>
<dbReference type="InParanoid" id="C3Z1K0"/>
<keyword evidence="1" id="KW-0732">Signal</keyword>
<evidence type="ECO:0000313" key="2">
    <source>
        <dbReference type="EMBL" id="EEN53618.1"/>
    </source>
</evidence>
<evidence type="ECO:0008006" key="3">
    <source>
        <dbReference type="Google" id="ProtNLM"/>
    </source>
</evidence>
<protein>
    <recommendedName>
        <fullName evidence="3">UPAR/Ly6 domain-containing protein</fullName>
    </recommendedName>
</protein>
<evidence type="ECO:0000256" key="1">
    <source>
        <dbReference type="SAM" id="SignalP"/>
    </source>
</evidence>
<organism>
    <name type="scientific">Branchiostoma floridae</name>
    <name type="common">Florida lancelet</name>
    <name type="synonym">Amphioxus</name>
    <dbReference type="NCBI Taxonomy" id="7739"/>
    <lineage>
        <taxon>Eukaryota</taxon>
        <taxon>Metazoa</taxon>
        <taxon>Chordata</taxon>
        <taxon>Cephalochordata</taxon>
        <taxon>Leptocardii</taxon>
        <taxon>Amphioxiformes</taxon>
        <taxon>Branchiostomatidae</taxon>
        <taxon>Branchiostoma</taxon>
    </lineage>
</organism>
<name>C3Z1K0_BRAFL</name>
<proteinExistence type="predicted"/>
<feature type="chain" id="PRO_5002935883" description="UPAR/Ly6 domain-containing protein" evidence="1">
    <location>
        <begin position="27"/>
        <end position="103"/>
    </location>
</feature>